<dbReference type="AlphaFoldDB" id="A0A174PH83"/>
<evidence type="ECO:0000313" key="1">
    <source>
        <dbReference type="EMBL" id="CUP58447.1"/>
    </source>
</evidence>
<evidence type="ECO:0000313" key="2">
    <source>
        <dbReference type="Proteomes" id="UP000095564"/>
    </source>
</evidence>
<proteinExistence type="predicted"/>
<dbReference type="EMBL" id="CZAU01000015">
    <property type="protein sequence ID" value="CUP58447.1"/>
    <property type="molecule type" value="Genomic_DNA"/>
</dbReference>
<protein>
    <submittedName>
        <fullName evidence="1">Uncharacterized protein</fullName>
    </submittedName>
</protein>
<dbReference type="RefSeq" id="WP_055160223.1">
    <property type="nucleotide sequence ID" value="NZ_CZAU01000015.1"/>
</dbReference>
<sequence>MKPEALTEYFVQYMNSIVFCCNAKNQDPLYVKNNLTHKTWKYQNQLIQFEKEIPDEILADDVLFGSYSLLHELSYKIKDKMLEFLRDSTLNINFFDNLSSIYNNLLRTIDHYIQWDSITEEELMQFGFCKVGVKEIFLIPYYIFSIVPETFEFVNLYGNAIKKKQISVSSQELIMGCLPYGIMLKEI</sequence>
<dbReference type="Proteomes" id="UP000095564">
    <property type="component" value="Unassembled WGS sequence"/>
</dbReference>
<organism evidence="1 2">
    <name type="scientific">Anaerostipes hadrus</name>
    <dbReference type="NCBI Taxonomy" id="649756"/>
    <lineage>
        <taxon>Bacteria</taxon>
        <taxon>Bacillati</taxon>
        <taxon>Bacillota</taxon>
        <taxon>Clostridia</taxon>
        <taxon>Lachnospirales</taxon>
        <taxon>Lachnospiraceae</taxon>
        <taxon>Anaerostipes</taxon>
    </lineage>
</organism>
<reference evidence="1 2" key="1">
    <citation type="submission" date="2015-09" db="EMBL/GenBank/DDBJ databases">
        <authorList>
            <consortium name="Pathogen Informatics"/>
        </authorList>
    </citation>
    <scope>NUCLEOTIDE SEQUENCE [LARGE SCALE GENOMIC DNA]</scope>
    <source>
        <strain evidence="1 2">2789STDY5834908</strain>
    </source>
</reference>
<gene>
    <name evidence="1" type="ORF">ERS852520_01696</name>
</gene>
<accession>A0A174PH83</accession>
<name>A0A174PH83_ANAHA</name>